<sequence length="180" mass="21025">MIMYQQKASSIDLYSSDYREALSDFGVVSLIEKLEQLTENQLQKPEIEQLTRLLIQQLINTLSYDWIDSYLNVIEKGQGDIISHLLSCNQHLPIPWDSPSFFLNAAKPMYAVGTVVRWRTFDEPELTDWGIVMGRFYGYAPENGRWMWCYLILLDIDAPSALWCVVDTAWEQDLERFEDE</sequence>
<protein>
    <submittedName>
        <fullName evidence="1">Uncharacterized protein</fullName>
    </submittedName>
</protein>
<keyword evidence="2" id="KW-1185">Reference proteome</keyword>
<reference evidence="2" key="1">
    <citation type="journal article" date="2011" name="MBio">
        <title>Novel metabolic attributes of the genus Cyanothece, comprising a group of unicellular nitrogen-fixing Cyanobacteria.</title>
        <authorList>
            <person name="Bandyopadhyay A."/>
            <person name="Elvitigala T."/>
            <person name="Welsh E."/>
            <person name="Stockel J."/>
            <person name="Liberton M."/>
            <person name="Min H."/>
            <person name="Sherman L.A."/>
            <person name="Pakrasi H.B."/>
        </authorList>
    </citation>
    <scope>NUCLEOTIDE SEQUENCE [LARGE SCALE GENOMIC DNA]</scope>
    <source>
        <strain evidence="2">PCC 7822</strain>
        <plasmid evidence="2">Cy782202</plasmid>
    </source>
</reference>
<gene>
    <name evidence="1" type="ordered locus">Cyan7822_6414</name>
</gene>
<proteinExistence type="predicted"/>
<dbReference type="AlphaFoldDB" id="E0UML8"/>
<evidence type="ECO:0000313" key="2">
    <source>
        <dbReference type="Proteomes" id="UP000008206"/>
    </source>
</evidence>
<keyword evidence="1" id="KW-0614">Plasmid</keyword>
<dbReference type="Proteomes" id="UP000008206">
    <property type="component" value="Plasmid Cy782202"/>
</dbReference>
<dbReference type="RefSeq" id="WP_013334944.1">
    <property type="nucleotide sequence ID" value="NC_014534.1"/>
</dbReference>
<dbReference type="HOGENOM" id="CLU_1554603_0_0_3"/>
<dbReference type="EMBL" id="CP002200">
    <property type="protein sequence ID" value="ADN18198.1"/>
    <property type="molecule type" value="Genomic_DNA"/>
</dbReference>
<dbReference type="KEGG" id="cyj:Cyan7822_6414"/>
<name>E0UML8_GLOV7</name>
<accession>E0UML8</accession>
<geneLocation type="plasmid" evidence="1 2">
    <name>Cy782202</name>
</geneLocation>
<organism evidence="1 2">
    <name type="scientific">Gloeothece verrucosa (strain PCC 7822)</name>
    <name type="common">Cyanothece sp. (strain PCC 7822)</name>
    <dbReference type="NCBI Taxonomy" id="497965"/>
    <lineage>
        <taxon>Bacteria</taxon>
        <taxon>Bacillati</taxon>
        <taxon>Cyanobacteriota</taxon>
        <taxon>Cyanophyceae</taxon>
        <taxon>Oscillatoriophycideae</taxon>
        <taxon>Chroococcales</taxon>
        <taxon>Aphanothecaceae</taxon>
        <taxon>Gloeothece</taxon>
        <taxon>Gloeothece verrucosa</taxon>
    </lineage>
</organism>
<evidence type="ECO:0000313" key="1">
    <source>
        <dbReference type="EMBL" id="ADN18198.1"/>
    </source>
</evidence>